<dbReference type="EMBL" id="QXFK01000004">
    <property type="protein sequence ID" value="RIV81434.1"/>
    <property type="molecule type" value="Genomic_DNA"/>
</dbReference>
<dbReference type="SUPFAM" id="SSF52540">
    <property type="entry name" value="P-loop containing nucleoside triphosphate hydrolases"/>
    <property type="match status" value="1"/>
</dbReference>
<dbReference type="RefSeq" id="WP_119511438.1">
    <property type="nucleotide sequence ID" value="NZ_QXFK01000004.1"/>
</dbReference>
<dbReference type="InterPro" id="IPR027417">
    <property type="entry name" value="P-loop_NTPase"/>
</dbReference>
<comment type="caution">
    <text evidence="2">The sequence shown here is derived from an EMBL/GenBank/DDBJ whole genome shotgun (WGS) entry which is preliminary data.</text>
</comment>
<sequence>MELLGLAEVADVLRVSKQNVANWRARRQDFPPPVANLKSGPVWSTDAIVEWAAREGLEIDPPKASAASQQNETRATVVAMMNMKGGVGKSTLAANLGWYGAARLDHRVLLVDLDPQFNLSQYVLGVQRFEELLNSDEPTIDDLFRPMTGDKPPVHASELIQQVTNYDDGSCLHLIPARLELAFNVRLATERAHILRDSLEDVITNYDVIILDCSPTESILTWAAYYASDYIVVPVKPEFLSTIGLPLLIKSVDAFKAQHPADRYPDILGIIFNDSSDKVEHLKSKRFVRETAHEFNIPIFDNEISHSDSYPAGARKGQPIFWTNNARDLKKSELARAAREFYQKVGL</sequence>
<evidence type="ECO:0000259" key="1">
    <source>
        <dbReference type="Pfam" id="PF13614"/>
    </source>
</evidence>
<dbReference type="InterPro" id="IPR025669">
    <property type="entry name" value="AAA_dom"/>
</dbReference>
<name>A0A418NMR1_9SPHN</name>
<protein>
    <submittedName>
        <fullName evidence="2">ParA family protein</fullName>
    </submittedName>
</protein>
<dbReference type="Pfam" id="PF13614">
    <property type="entry name" value="AAA_31"/>
    <property type="match status" value="1"/>
</dbReference>
<proteinExistence type="predicted"/>
<dbReference type="PANTHER" id="PTHR13696">
    <property type="entry name" value="P-LOOP CONTAINING NUCLEOSIDE TRIPHOSPHATE HYDROLASE"/>
    <property type="match status" value="1"/>
</dbReference>
<dbReference type="Gene3D" id="3.40.50.300">
    <property type="entry name" value="P-loop containing nucleotide triphosphate hydrolases"/>
    <property type="match status" value="1"/>
</dbReference>
<dbReference type="Proteomes" id="UP000285092">
    <property type="component" value="Unassembled WGS sequence"/>
</dbReference>
<feature type="domain" description="AAA" evidence="1">
    <location>
        <begin position="76"/>
        <end position="258"/>
    </location>
</feature>
<dbReference type="InterPro" id="IPR050678">
    <property type="entry name" value="DNA_Partitioning_ATPase"/>
</dbReference>
<gene>
    <name evidence="2" type="ORF">D2V04_00535</name>
</gene>
<organism evidence="2 3">
    <name type="scientific">Pelagerythrobacter aerophilus</name>
    <dbReference type="NCBI Taxonomy" id="2306995"/>
    <lineage>
        <taxon>Bacteria</taxon>
        <taxon>Pseudomonadati</taxon>
        <taxon>Pseudomonadota</taxon>
        <taxon>Alphaproteobacteria</taxon>
        <taxon>Sphingomonadales</taxon>
        <taxon>Erythrobacteraceae</taxon>
        <taxon>Pelagerythrobacter</taxon>
    </lineage>
</organism>
<accession>A0A418NMR1</accession>
<dbReference type="CDD" id="cd02042">
    <property type="entry name" value="ParAB_family"/>
    <property type="match status" value="1"/>
</dbReference>
<reference evidence="2 3" key="1">
    <citation type="submission" date="2018-08" db="EMBL/GenBank/DDBJ databases">
        <title>Altererythrobacter sp.Ery1 and Ery12, the genome sequencing of novel strains in genus Alterythrobacter.</title>
        <authorList>
            <person name="Cheng H."/>
            <person name="Wu Y.-H."/>
            <person name="Fang C."/>
            <person name="Xu X.-W."/>
        </authorList>
    </citation>
    <scope>NUCLEOTIDE SEQUENCE [LARGE SCALE GENOMIC DNA]</scope>
    <source>
        <strain evidence="2 3">Ery1</strain>
    </source>
</reference>
<evidence type="ECO:0000313" key="3">
    <source>
        <dbReference type="Proteomes" id="UP000285092"/>
    </source>
</evidence>
<keyword evidence="3" id="KW-1185">Reference proteome</keyword>
<dbReference type="OrthoDB" id="9804460at2"/>
<evidence type="ECO:0000313" key="2">
    <source>
        <dbReference type="EMBL" id="RIV81434.1"/>
    </source>
</evidence>
<dbReference type="PANTHER" id="PTHR13696:SF99">
    <property type="entry name" value="COBYRINIC ACID AC-DIAMIDE SYNTHASE"/>
    <property type="match status" value="1"/>
</dbReference>
<dbReference type="AlphaFoldDB" id="A0A418NMR1"/>